<gene>
    <name evidence="1" type="ORF">A3D62_02510</name>
</gene>
<evidence type="ECO:0000313" key="1">
    <source>
        <dbReference type="EMBL" id="OGG54927.1"/>
    </source>
</evidence>
<sequence>MEPINLEEINNILSDTLRKVVNREISHKQASMIAKLASTLSRNIANTELKERVEFLESMLSKTR</sequence>
<proteinExistence type="predicted"/>
<comment type="caution">
    <text evidence="1">The sequence shown here is derived from an EMBL/GenBank/DDBJ whole genome shotgun (WGS) entry which is preliminary data.</text>
</comment>
<organism evidence="1 2">
    <name type="scientific">Candidatus Kaiserbacteria bacterium RIFCSPHIGHO2_02_FULL_49_11</name>
    <dbReference type="NCBI Taxonomy" id="1798489"/>
    <lineage>
        <taxon>Bacteria</taxon>
        <taxon>Candidatus Kaiseribacteriota</taxon>
    </lineage>
</organism>
<accession>A0A1F6D0P3</accession>
<name>A0A1F6D0P3_9BACT</name>
<dbReference type="AlphaFoldDB" id="A0A1F6D0P3"/>
<evidence type="ECO:0000313" key="2">
    <source>
        <dbReference type="Proteomes" id="UP000177659"/>
    </source>
</evidence>
<reference evidence="1 2" key="1">
    <citation type="journal article" date="2016" name="Nat. Commun.">
        <title>Thousands of microbial genomes shed light on interconnected biogeochemical processes in an aquifer system.</title>
        <authorList>
            <person name="Anantharaman K."/>
            <person name="Brown C.T."/>
            <person name="Hug L.A."/>
            <person name="Sharon I."/>
            <person name="Castelle C.J."/>
            <person name="Probst A.J."/>
            <person name="Thomas B.C."/>
            <person name="Singh A."/>
            <person name="Wilkins M.J."/>
            <person name="Karaoz U."/>
            <person name="Brodie E.L."/>
            <person name="Williams K.H."/>
            <person name="Hubbard S.S."/>
            <person name="Banfield J.F."/>
        </authorList>
    </citation>
    <scope>NUCLEOTIDE SEQUENCE [LARGE SCALE GENOMIC DNA]</scope>
</reference>
<dbReference type="Proteomes" id="UP000177659">
    <property type="component" value="Unassembled WGS sequence"/>
</dbReference>
<protein>
    <submittedName>
        <fullName evidence="1">Uncharacterized protein</fullName>
    </submittedName>
</protein>
<dbReference type="EMBL" id="MFLC01000027">
    <property type="protein sequence ID" value="OGG54927.1"/>
    <property type="molecule type" value="Genomic_DNA"/>
</dbReference>